<feature type="domain" description="Pectinesterase catalytic" evidence="7">
    <location>
        <begin position="177"/>
        <end position="383"/>
    </location>
</feature>
<evidence type="ECO:0000313" key="9">
    <source>
        <dbReference type="Proteomes" id="UP000054270"/>
    </source>
</evidence>
<dbReference type="InterPro" id="IPR012334">
    <property type="entry name" value="Pectin_lyas_fold"/>
</dbReference>
<evidence type="ECO:0000313" key="8">
    <source>
        <dbReference type="EMBL" id="KJA16948.1"/>
    </source>
</evidence>
<keyword evidence="5" id="KW-0063">Aspartyl esterase</keyword>
<keyword evidence="6" id="KW-0732">Signal</keyword>
<keyword evidence="4" id="KW-0378">Hydrolase</keyword>
<feature type="chain" id="PRO_5011110815" description="pectinesterase" evidence="6">
    <location>
        <begin position="21"/>
        <end position="398"/>
    </location>
</feature>
<dbReference type="GO" id="GO:0045490">
    <property type="term" value="P:pectin catabolic process"/>
    <property type="evidence" value="ECO:0007669"/>
    <property type="project" value="UniProtKB-UniPathway"/>
</dbReference>
<dbReference type="InterPro" id="IPR000070">
    <property type="entry name" value="Pectinesterase_cat"/>
</dbReference>
<evidence type="ECO:0000256" key="4">
    <source>
        <dbReference type="ARBA" id="ARBA00022801"/>
    </source>
</evidence>
<dbReference type="Proteomes" id="UP000054270">
    <property type="component" value="Unassembled WGS sequence"/>
</dbReference>
<dbReference type="Pfam" id="PF01095">
    <property type="entry name" value="Pectinesterase"/>
    <property type="match status" value="1"/>
</dbReference>
<dbReference type="GO" id="GO:0042545">
    <property type="term" value="P:cell wall modification"/>
    <property type="evidence" value="ECO:0007669"/>
    <property type="project" value="InterPro"/>
</dbReference>
<dbReference type="EC" id="3.1.1.11" evidence="3"/>
<evidence type="ECO:0000256" key="6">
    <source>
        <dbReference type="SAM" id="SignalP"/>
    </source>
</evidence>
<feature type="signal peptide" evidence="6">
    <location>
        <begin position="1"/>
        <end position="20"/>
    </location>
</feature>
<dbReference type="OrthoDB" id="2019149at2759"/>
<dbReference type="EMBL" id="KN817612">
    <property type="protein sequence ID" value="KJA16948.1"/>
    <property type="molecule type" value="Genomic_DNA"/>
</dbReference>
<dbReference type="InterPro" id="IPR011050">
    <property type="entry name" value="Pectin_lyase_fold/virulence"/>
</dbReference>
<evidence type="ECO:0000259" key="7">
    <source>
        <dbReference type="Pfam" id="PF01095"/>
    </source>
</evidence>
<organism evidence="8 9">
    <name type="scientific">Hypholoma sublateritium (strain FD-334 SS-4)</name>
    <dbReference type="NCBI Taxonomy" id="945553"/>
    <lineage>
        <taxon>Eukaryota</taxon>
        <taxon>Fungi</taxon>
        <taxon>Dikarya</taxon>
        <taxon>Basidiomycota</taxon>
        <taxon>Agaricomycotina</taxon>
        <taxon>Agaricomycetes</taxon>
        <taxon>Agaricomycetidae</taxon>
        <taxon>Agaricales</taxon>
        <taxon>Agaricineae</taxon>
        <taxon>Strophariaceae</taxon>
        <taxon>Hypholoma</taxon>
    </lineage>
</organism>
<name>A0A0D2M175_HYPSF</name>
<evidence type="ECO:0000256" key="1">
    <source>
        <dbReference type="ARBA" id="ARBA00005184"/>
    </source>
</evidence>
<dbReference type="UniPathway" id="UPA00545">
    <property type="reaction ID" value="UER00823"/>
</dbReference>
<comment type="pathway">
    <text evidence="1">Glycan metabolism; pectin degradation; 2-dehydro-3-deoxy-D-gluconate from pectin: step 1/5.</text>
</comment>
<protein>
    <recommendedName>
        <fullName evidence="3">pectinesterase</fullName>
        <ecNumber evidence="3">3.1.1.11</ecNumber>
    </recommendedName>
</protein>
<accession>A0A0D2M175</accession>
<dbReference type="PANTHER" id="PTHR31321:SF137">
    <property type="entry name" value="PECTIN METHYL ESTERASE (EUROFUNG)"/>
    <property type="match status" value="1"/>
</dbReference>
<dbReference type="AlphaFoldDB" id="A0A0D2M175"/>
<dbReference type="Gene3D" id="2.160.20.10">
    <property type="entry name" value="Single-stranded right-handed beta-helix, Pectin lyase-like"/>
    <property type="match status" value="1"/>
</dbReference>
<dbReference type="OMA" id="WNAANHN"/>
<reference evidence="9" key="1">
    <citation type="submission" date="2014-04" db="EMBL/GenBank/DDBJ databases">
        <title>Evolutionary Origins and Diversification of the Mycorrhizal Mutualists.</title>
        <authorList>
            <consortium name="DOE Joint Genome Institute"/>
            <consortium name="Mycorrhizal Genomics Consortium"/>
            <person name="Kohler A."/>
            <person name="Kuo A."/>
            <person name="Nagy L.G."/>
            <person name="Floudas D."/>
            <person name="Copeland A."/>
            <person name="Barry K.W."/>
            <person name="Cichocki N."/>
            <person name="Veneault-Fourrey C."/>
            <person name="LaButti K."/>
            <person name="Lindquist E.A."/>
            <person name="Lipzen A."/>
            <person name="Lundell T."/>
            <person name="Morin E."/>
            <person name="Murat C."/>
            <person name="Riley R."/>
            <person name="Ohm R."/>
            <person name="Sun H."/>
            <person name="Tunlid A."/>
            <person name="Henrissat B."/>
            <person name="Grigoriev I.V."/>
            <person name="Hibbett D.S."/>
            <person name="Martin F."/>
        </authorList>
    </citation>
    <scope>NUCLEOTIDE SEQUENCE [LARGE SCALE GENOMIC DNA]</scope>
    <source>
        <strain evidence="9">FD-334 SS-4</strain>
    </source>
</reference>
<evidence type="ECO:0000256" key="2">
    <source>
        <dbReference type="ARBA" id="ARBA00008891"/>
    </source>
</evidence>
<evidence type="ECO:0000256" key="5">
    <source>
        <dbReference type="ARBA" id="ARBA00023085"/>
    </source>
</evidence>
<proteinExistence type="inferred from homology"/>
<dbReference type="STRING" id="945553.A0A0D2M175"/>
<sequence length="398" mass="42926">MQPLLLLTVAATATLRGALALSPQFVACQVQKPFGLSPLLGCPPGTIFVSADATDKHAHFDKVQDAVLSLPEFGSATILIAEGEYQETVNVTRKGPLTLLGQLPLSAISAVDAPFANRSDVPLKQNLVKIWNNTFVENGIDDAQSSVLLVAPSFDAALIGAGPTGAPLQPLFGNLDFKAYNIDFENRAANFSISQALVTDISYANASFYGCSFASYQDTWYTGRNGSTYVVDSIIYGQTDYLFGFGTAWFQNVVLANRACGGGLVAWKGTNLTDAPGNRYGAYIADSSIIRSPDANATTVTAGKCFLGRPWNDLATTVYLRTFMDASIEPVGWTPFDSARPVIMNTTFYAEFDSTGPGGNTSQRIPLEHILTAQEAKDFTVDTVFLEPPQWIDRAYRF</sequence>
<dbReference type="GO" id="GO:0030599">
    <property type="term" value="F:pectinesterase activity"/>
    <property type="evidence" value="ECO:0007669"/>
    <property type="project" value="UniProtKB-EC"/>
</dbReference>
<dbReference type="SUPFAM" id="SSF51126">
    <property type="entry name" value="Pectin lyase-like"/>
    <property type="match status" value="1"/>
</dbReference>
<gene>
    <name evidence="8" type="ORF">HYPSUDRAFT_71016</name>
</gene>
<dbReference type="PANTHER" id="PTHR31321">
    <property type="entry name" value="ACYL-COA THIOESTER HYDROLASE YBHC-RELATED"/>
    <property type="match status" value="1"/>
</dbReference>
<comment type="similarity">
    <text evidence="2">Belongs to the pectinesterase family.</text>
</comment>
<evidence type="ECO:0000256" key="3">
    <source>
        <dbReference type="ARBA" id="ARBA00013229"/>
    </source>
</evidence>
<keyword evidence="9" id="KW-1185">Reference proteome</keyword>